<dbReference type="Gene3D" id="1.10.10.60">
    <property type="entry name" value="Homeodomain-like"/>
    <property type="match status" value="1"/>
</dbReference>
<gene>
    <name evidence="6" type="ordered locus">Bcav_0066</name>
</gene>
<dbReference type="HOGENOM" id="CLU_000445_88_6_11"/>
<keyword evidence="4" id="KW-0804">Transcription</keyword>
<keyword evidence="1" id="KW-0805">Transcription regulation</keyword>
<dbReference type="SMART" id="SM00342">
    <property type="entry name" value="HTH_ARAC"/>
    <property type="match status" value="1"/>
</dbReference>
<dbReference type="KEGG" id="bcv:Bcav_0066"/>
<dbReference type="AlphaFoldDB" id="C5BUV8"/>
<keyword evidence="7" id="KW-1185">Reference proteome</keyword>
<dbReference type="Proteomes" id="UP000007962">
    <property type="component" value="Chromosome"/>
</dbReference>
<dbReference type="GO" id="GO:0043565">
    <property type="term" value="F:sequence-specific DNA binding"/>
    <property type="evidence" value="ECO:0007669"/>
    <property type="project" value="InterPro"/>
</dbReference>
<dbReference type="eggNOG" id="COG2207">
    <property type="taxonomic scope" value="Bacteria"/>
</dbReference>
<evidence type="ECO:0000313" key="6">
    <source>
        <dbReference type="EMBL" id="ACQ78332.1"/>
    </source>
</evidence>
<dbReference type="InterPro" id="IPR018062">
    <property type="entry name" value="HTH_AraC-typ_CS"/>
</dbReference>
<dbReference type="InterPro" id="IPR037923">
    <property type="entry name" value="HTH-like"/>
</dbReference>
<dbReference type="SUPFAM" id="SSF46689">
    <property type="entry name" value="Homeodomain-like"/>
    <property type="match status" value="1"/>
</dbReference>
<dbReference type="InterPro" id="IPR003313">
    <property type="entry name" value="AraC-bd"/>
</dbReference>
<dbReference type="InterPro" id="IPR018060">
    <property type="entry name" value="HTH_AraC"/>
</dbReference>
<feature type="domain" description="HTH araC/xylS-type" evidence="5">
    <location>
        <begin position="176"/>
        <end position="274"/>
    </location>
</feature>
<reference evidence="6 7" key="1">
    <citation type="journal article" date="2009" name="Stand. Genomic Sci.">
        <title>Complete genome sequence of Beutenbergia cavernae type strain (HKI 0122).</title>
        <authorList>
            <person name="Land M."/>
            <person name="Pukall R."/>
            <person name="Abt B."/>
            <person name="Goker M."/>
            <person name="Rohde M."/>
            <person name="Glavina Del Rio T."/>
            <person name="Tice H."/>
            <person name="Copeland A."/>
            <person name="Cheng J.F."/>
            <person name="Lucas S."/>
            <person name="Chen F."/>
            <person name="Nolan M."/>
            <person name="Bruce D."/>
            <person name="Goodwin L."/>
            <person name="Pitluck S."/>
            <person name="Ivanova N."/>
            <person name="Mavromatis K."/>
            <person name="Ovchinnikova G."/>
            <person name="Pati A."/>
            <person name="Chen A."/>
            <person name="Palaniappan K."/>
            <person name="Hauser L."/>
            <person name="Chang Y.J."/>
            <person name="Jefferies C.C."/>
            <person name="Saunders E."/>
            <person name="Brettin T."/>
            <person name="Detter J.C."/>
            <person name="Han C."/>
            <person name="Chain P."/>
            <person name="Bristow J."/>
            <person name="Eisen J.A."/>
            <person name="Markowitz V."/>
            <person name="Hugenholtz P."/>
            <person name="Kyrpides N.C."/>
            <person name="Klenk H.P."/>
            <person name="Lapidus A."/>
        </authorList>
    </citation>
    <scope>NUCLEOTIDE SEQUENCE [LARGE SCALE GENOMIC DNA]</scope>
    <source>
        <strain evidence="7">ATCC BAA-8 / DSM 12333 / NBRC 16432</strain>
    </source>
</reference>
<dbReference type="SUPFAM" id="SSF51215">
    <property type="entry name" value="Regulatory protein AraC"/>
    <property type="match status" value="1"/>
</dbReference>
<sequence>MGMQRDDQGPDFELVLPGHLDVGAEYATHRPHGLPEWVVMLTITGRGEVLPEARRADVAASLAVPPGTAVALHPHTPQRYGTAPAPGTWELLWVHVRPPMAWLPLLDWPQHAPGIGVVRLSPVQAERAAAAMERAVAAHRAALPLAREFAVNAVEEALLWCALANPHRERTDATVRAFVEHVSAHLEEQHSVSSIAAALGLSGSHLAHVVKEATGDPVMAHVQRLRMDAACELLERTDLSVTQIAARVGYPDPLYFSRRFRAHTGDAPRDWRRARRPPRAEVVLRG</sequence>
<accession>C5BUV8</accession>
<keyword evidence="2" id="KW-0238">DNA-binding</keyword>
<proteinExistence type="predicted"/>
<dbReference type="RefSeq" id="WP_012725112.1">
    <property type="nucleotide sequence ID" value="NC_012669.1"/>
</dbReference>
<keyword evidence="3" id="KW-0010">Activator</keyword>
<dbReference type="InterPro" id="IPR050204">
    <property type="entry name" value="AraC_XylS_family_regulators"/>
</dbReference>
<evidence type="ECO:0000256" key="3">
    <source>
        <dbReference type="ARBA" id="ARBA00023159"/>
    </source>
</evidence>
<dbReference type="Pfam" id="PF02311">
    <property type="entry name" value="AraC_binding"/>
    <property type="match status" value="1"/>
</dbReference>
<dbReference type="PANTHER" id="PTHR46796">
    <property type="entry name" value="HTH-TYPE TRANSCRIPTIONAL ACTIVATOR RHAS-RELATED"/>
    <property type="match status" value="1"/>
</dbReference>
<dbReference type="STRING" id="471853.Bcav_0066"/>
<dbReference type="Pfam" id="PF12833">
    <property type="entry name" value="HTH_18"/>
    <property type="match status" value="1"/>
</dbReference>
<evidence type="ECO:0000256" key="4">
    <source>
        <dbReference type="ARBA" id="ARBA00023163"/>
    </source>
</evidence>
<evidence type="ECO:0000259" key="5">
    <source>
        <dbReference type="PROSITE" id="PS01124"/>
    </source>
</evidence>
<evidence type="ECO:0000313" key="7">
    <source>
        <dbReference type="Proteomes" id="UP000007962"/>
    </source>
</evidence>
<organism evidence="6 7">
    <name type="scientific">Beutenbergia cavernae (strain ATCC BAA-8 / DSM 12333 / CCUG 43141 / JCM 11478 / NBRC 16432 / NCIMB 13614 / HKI 0122)</name>
    <dbReference type="NCBI Taxonomy" id="471853"/>
    <lineage>
        <taxon>Bacteria</taxon>
        <taxon>Bacillati</taxon>
        <taxon>Actinomycetota</taxon>
        <taxon>Actinomycetes</taxon>
        <taxon>Micrococcales</taxon>
        <taxon>Beutenbergiaceae</taxon>
        <taxon>Beutenbergia</taxon>
    </lineage>
</organism>
<dbReference type="EMBL" id="CP001618">
    <property type="protein sequence ID" value="ACQ78332.1"/>
    <property type="molecule type" value="Genomic_DNA"/>
</dbReference>
<dbReference type="PANTHER" id="PTHR46796:SF15">
    <property type="entry name" value="BLL1074 PROTEIN"/>
    <property type="match status" value="1"/>
</dbReference>
<dbReference type="GO" id="GO:0003700">
    <property type="term" value="F:DNA-binding transcription factor activity"/>
    <property type="evidence" value="ECO:0007669"/>
    <property type="project" value="InterPro"/>
</dbReference>
<dbReference type="InterPro" id="IPR009057">
    <property type="entry name" value="Homeodomain-like_sf"/>
</dbReference>
<evidence type="ECO:0000256" key="1">
    <source>
        <dbReference type="ARBA" id="ARBA00023015"/>
    </source>
</evidence>
<evidence type="ECO:0000256" key="2">
    <source>
        <dbReference type="ARBA" id="ARBA00023125"/>
    </source>
</evidence>
<protein>
    <submittedName>
        <fullName evidence="6">Transcriptional regulator, AraC family</fullName>
    </submittedName>
</protein>
<dbReference type="Gene3D" id="2.60.120.280">
    <property type="entry name" value="Regulatory protein AraC"/>
    <property type="match status" value="1"/>
</dbReference>
<name>C5BUV8_BEUC1</name>
<dbReference type="PROSITE" id="PS00041">
    <property type="entry name" value="HTH_ARAC_FAMILY_1"/>
    <property type="match status" value="1"/>
</dbReference>
<dbReference type="PROSITE" id="PS01124">
    <property type="entry name" value="HTH_ARAC_FAMILY_2"/>
    <property type="match status" value="1"/>
</dbReference>